<dbReference type="HOGENOM" id="CLU_033378_1_0_1"/>
<dbReference type="Proteomes" id="UP000026961">
    <property type="component" value="Chromosome 5"/>
</dbReference>
<proteinExistence type="predicted"/>
<reference evidence="1" key="2">
    <citation type="submission" date="2018-05" db="EMBL/GenBank/DDBJ databases">
        <title>OgluRS3 (Oryza glumaepatula Reference Sequence Version 3).</title>
        <authorList>
            <person name="Zhang J."/>
            <person name="Kudrna D."/>
            <person name="Lee S."/>
            <person name="Talag J."/>
            <person name="Welchert J."/>
            <person name="Wing R.A."/>
        </authorList>
    </citation>
    <scope>NUCLEOTIDE SEQUENCE [LARGE SCALE GENOMIC DNA]</scope>
</reference>
<dbReference type="AlphaFoldDB" id="A0A0D9ZW97"/>
<accession>A0A0D9ZW97</accession>
<organism evidence="1">
    <name type="scientific">Oryza glumipatula</name>
    <dbReference type="NCBI Taxonomy" id="40148"/>
    <lineage>
        <taxon>Eukaryota</taxon>
        <taxon>Viridiplantae</taxon>
        <taxon>Streptophyta</taxon>
        <taxon>Embryophyta</taxon>
        <taxon>Tracheophyta</taxon>
        <taxon>Spermatophyta</taxon>
        <taxon>Magnoliopsida</taxon>
        <taxon>Liliopsida</taxon>
        <taxon>Poales</taxon>
        <taxon>Poaceae</taxon>
        <taxon>BOP clade</taxon>
        <taxon>Oryzoideae</taxon>
        <taxon>Oryzeae</taxon>
        <taxon>Oryzinae</taxon>
        <taxon>Oryza</taxon>
    </lineage>
</organism>
<evidence type="ECO:0000313" key="1">
    <source>
        <dbReference type="EnsemblPlants" id="OGLUM05G09240.1"/>
    </source>
</evidence>
<dbReference type="PANTHER" id="PTHR31300:SF6">
    <property type="entry name" value="OS05G0252100 PROTEIN"/>
    <property type="match status" value="1"/>
</dbReference>
<dbReference type="Pfam" id="PF04788">
    <property type="entry name" value="DUF620"/>
    <property type="match status" value="1"/>
</dbReference>
<sequence length="498" mass="52568">MNHLAMRKVCPNLDREDGLDTVLEVPVPELHREAPRRRGRRGGGGGAVKSWVRARMEHGRRRDGAAPSRAEVQLMLGVVGAPLVPQAVEARKAMVAGRGVGGEGEEPLDLEASKARYIVEQYVAAAGGEAALGAASSMYAMGKVRMRTTTTSKGNKGKVMGVAAGGEVAGGFVVWQKKPELWCVEMVVAGGVKMSAGSDGKVTWRQTPWQEAHASRGPPRPLRRCIQGLDPKSTADLFSSAAWVGERCVDGDDCFVLRVDADHAALRARSSGDVEVVRHAVLGYFSQRTGLLVRLEDSHLLRIGLAHAAAESAYWETTMESSIGDYRAVDGINIAHAGRTAVSLSRFENADAAAARGNNKRSCTTTMEETWSIEEVDFNVVGLSMDCFLPPRDLVLNDCSKQQQKEDAAAAVVVKDAAGAASNAKGGSDDGKTNGGDVGRGVVVKKALVPAVTGLGWFGPAKVVAVDDTVDDGVAAAADDDKTRELSISVLAASINCT</sequence>
<dbReference type="EnsemblPlants" id="OGLUM05G09240.1">
    <property type="protein sequence ID" value="OGLUM05G09240.1"/>
    <property type="gene ID" value="OGLUM05G09240"/>
</dbReference>
<dbReference type="Gramene" id="OGLUM05G09240.1">
    <property type="protein sequence ID" value="OGLUM05G09240.1"/>
    <property type="gene ID" value="OGLUM05G09240"/>
</dbReference>
<reference evidence="1" key="1">
    <citation type="submission" date="2015-04" db="UniProtKB">
        <authorList>
            <consortium name="EnsemblPlants"/>
        </authorList>
    </citation>
    <scope>IDENTIFICATION</scope>
</reference>
<evidence type="ECO:0000313" key="2">
    <source>
        <dbReference type="Proteomes" id="UP000026961"/>
    </source>
</evidence>
<dbReference type="STRING" id="40148.A0A0D9ZW97"/>
<name>A0A0D9ZW97_9ORYZ</name>
<keyword evidence="2" id="KW-1185">Reference proteome</keyword>
<dbReference type="eggNOG" id="ENOG502QRCM">
    <property type="taxonomic scope" value="Eukaryota"/>
</dbReference>
<dbReference type="InterPro" id="IPR006873">
    <property type="entry name" value="DUF620"/>
</dbReference>
<protein>
    <submittedName>
        <fullName evidence="1">Uncharacterized protein</fullName>
    </submittedName>
</protein>
<dbReference type="PANTHER" id="PTHR31300">
    <property type="entry name" value="LIPASE"/>
    <property type="match status" value="1"/>
</dbReference>